<dbReference type="eggNOG" id="COG0406">
    <property type="taxonomic scope" value="Bacteria"/>
</dbReference>
<dbReference type="RefSeq" id="WP_073314279.1">
    <property type="nucleotide sequence ID" value="NZ_CABMFG010000048.1"/>
</dbReference>
<sequence length="187" mass="21416">MEVIFIRHTSVDVPPGVCYGQSDVPLRGSFEQEAAVTSENLESYRPEGRAFDHVYTSPLSRCVRLATYCGYPEAERDNRIMEINFGDWEMKKFDEITDPRLQEWYADYMNVRATNGESFAMQYQRVADFLDELKEKDYEKVAVFAHGGVLICAQLYAGTIKPEEAFSALTPYGGIVRLKLEHRGTEF</sequence>
<dbReference type="InterPro" id="IPR013078">
    <property type="entry name" value="His_Pase_superF_clade-1"/>
</dbReference>
<dbReference type="GeneID" id="92713482"/>
<dbReference type="NCBIfam" id="TIGR03162">
    <property type="entry name" value="ribazole_cobC"/>
    <property type="match status" value="1"/>
</dbReference>
<dbReference type="GO" id="GO:0005737">
    <property type="term" value="C:cytoplasm"/>
    <property type="evidence" value="ECO:0007669"/>
    <property type="project" value="TreeGrafter"/>
</dbReference>
<evidence type="ECO:0000313" key="5">
    <source>
        <dbReference type="Proteomes" id="UP000286075"/>
    </source>
</evidence>
<proteinExistence type="predicted"/>
<dbReference type="EMBL" id="FQZN01000022">
    <property type="protein sequence ID" value="SHJ33099.1"/>
    <property type="molecule type" value="Genomic_DNA"/>
</dbReference>
<reference evidence="2 5" key="3">
    <citation type="submission" date="2018-08" db="EMBL/GenBank/DDBJ databases">
        <title>A genome reference for cultivated species of the human gut microbiota.</title>
        <authorList>
            <person name="Zou Y."/>
            <person name="Xue W."/>
            <person name="Luo G."/>
        </authorList>
    </citation>
    <scope>NUCLEOTIDE SEQUENCE [LARGE SCALE GENOMIC DNA]</scope>
    <source>
        <strain evidence="2 5">OF03-9BH</strain>
    </source>
</reference>
<dbReference type="EMBL" id="QSCF01000048">
    <property type="protein sequence ID" value="RGX76045.1"/>
    <property type="molecule type" value="Genomic_DNA"/>
</dbReference>
<dbReference type="OrthoDB" id="9782128at2"/>
<dbReference type="PANTHER" id="PTHR48100:SF59">
    <property type="entry name" value="ADENOSYLCOBALAMIN_ALPHA-RIBAZOLE PHOSPHATASE"/>
    <property type="match status" value="1"/>
</dbReference>
<dbReference type="Proteomes" id="UP000286075">
    <property type="component" value="Unassembled WGS sequence"/>
</dbReference>
<reference evidence="4" key="1">
    <citation type="submission" date="2016-11" db="EMBL/GenBank/DDBJ databases">
        <authorList>
            <person name="Varghese N."/>
            <person name="Submissions S."/>
        </authorList>
    </citation>
    <scope>NUCLEOTIDE SEQUENCE [LARGE SCALE GENOMIC DNA]</scope>
    <source>
        <strain evidence="4">DSM 26884</strain>
    </source>
</reference>
<protein>
    <recommendedName>
        <fullName evidence="1">Alpha-ribazole phosphatase</fullName>
        <ecNumber evidence="1">3.1.3.73</ecNumber>
    </recommendedName>
</protein>
<dbReference type="AlphaFoldDB" id="A0A1M6IF85"/>
<dbReference type="InterPro" id="IPR029033">
    <property type="entry name" value="His_PPase_superfam"/>
</dbReference>
<dbReference type="Pfam" id="PF00300">
    <property type="entry name" value="His_Phos_1"/>
    <property type="match status" value="1"/>
</dbReference>
<dbReference type="EC" id="3.1.3.73" evidence="1"/>
<dbReference type="GO" id="GO:0043755">
    <property type="term" value="F:alpha-ribazole phosphatase activity"/>
    <property type="evidence" value="ECO:0007669"/>
    <property type="project" value="UniProtKB-UniRule"/>
</dbReference>
<organism evidence="3 4">
    <name type="scientific">Bacteroides stercorirosoris</name>
    <dbReference type="NCBI Taxonomy" id="871324"/>
    <lineage>
        <taxon>Bacteria</taxon>
        <taxon>Pseudomonadati</taxon>
        <taxon>Bacteroidota</taxon>
        <taxon>Bacteroidia</taxon>
        <taxon>Bacteroidales</taxon>
        <taxon>Bacteroidaceae</taxon>
        <taxon>Bacteroides</taxon>
    </lineage>
</organism>
<keyword evidence="4" id="KW-1185">Reference proteome</keyword>
<accession>A0A1M6IF85</accession>
<dbReference type="SUPFAM" id="SSF53254">
    <property type="entry name" value="Phosphoglycerate mutase-like"/>
    <property type="match status" value="1"/>
</dbReference>
<reference evidence="3" key="2">
    <citation type="submission" date="2016-11" db="EMBL/GenBank/DDBJ databases">
        <authorList>
            <person name="Jaros S."/>
            <person name="Januszkiewicz K."/>
            <person name="Wedrychowicz H."/>
        </authorList>
    </citation>
    <scope>NUCLEOTIDE SEQUENCE [LARGE SCALE GENOMIC DNA]</scope>
    <source>
        <strain evidence="3">DSM 26884</strain>
    </source>
</reference>
<dbReference type="SMART" id="SM00855">
    <property type="entry name" value="PGAM"/>
    <property type="match status" value="1"/>
</dbReference>
<evidence type="ECO:0000256" key="1">
    <source>
        <dbReference type="NCBIfam" id="TIGR03162"/>
    </source>
</evidence>
<name>A0A1M6IF85_9BACE</name>
<dbReference type="PANTHER" id="PTHR48100">
    <property type="entry name" value="BROAD-SPECIFICITY PHOSPHATASE YOR283W-RELATED"/>
    <property type="match status" value="1"/>
</dbReference>
<dbReference type="InterPro" id="IPR050275">
    <property type="entry name" value="PGM_Phosphatase"/>
</dbReference>
<dbReference type="GO" id="GO:0009236">
    <property type="term" value="P:cobalamin biosynthetic process"/>
    <property type="evidence" value="ECO:0007669"/>
    <property type="project" value="UniProtKB-UniRule"/>
</dbReference>
<gene>
    <name evidence="2" type="primary">cobC</name>
    <name evidence="2" type="ORF">DXA68_20335</name>
    <name evidence="3" type="ORF">SAMN05444350_12292</name>
</gene>
<evidence type="ECO:0000313" key="3">
    <source>
        <dbReference type="EMBL" id="SHJ33099.1"/>
    </source>
</evidence>
<evidence type="ECO:0000313" key="2">
    <source>
        <dbReference type="EMBL" id="RGX76045.1"/>
    </source>
</evidence>
<dbReference type="InterPro" id="IPR017578">
    <property type="entry name" value="Ribazole_CobC"/>
</dbReference>
<dbReference type="Proteomes" id="UP000184192">
    <property type="component" value="Unassembled WGS sequence"/>
</dbReference>
<dbReference type="Gene3D" id="3.40.50.1240">
    <property type="entry name" value="Phosphoglycerate mutase-like"/>
    <property type="match status" value="1"/>
</dbReference>
<evidence type="ECO:0000313" key="4">
    <source>
        <dbReference type="Proteomes" id="UP000184192"/>
    </source>
</evidence>
<dbReference type="CDD" id="cd07067">
    <property type="entry name" value="HP_PGM_like"/>
    <property type="match status" value="1"/>
</dbReference>